<feature type="compositionally biased region" description="Pro residues" evidence="1">
    <location>
        <begin position="75"/>
        <end position="84"/>
    </location>
</feature>
<name>W4LGS3_9BACT</name>
<dbReference type="Proteomes" id="UP000019140">
    <property type="component" value="Unassembled WGS sequence"/>
</dbReference>
<evidence type="ECO:0000313" key="2">
    <source>
        <dbReference type="EMBL" id="ETW97202.1"/>
    </source>
</evidence>
<protein>
    <submittedName>
        <fullName evidence="2">Uncharacterized protein</fullName>
    </submittedName>
</protein>
<feature type="region of interest" description="Disordered" evidence="1">
    <location>
        <begin position="66"/>
        <end position="87"/>
    </location>
</feature>
<dbReference type="AlphaFoldDB" id="W4LGS3"/>
<proteinExistence type="predicted"/>
<evidence type="ECO:0000313" key="3">
    <source>
        <dbReference type="Proteomes" id="UP000019140"/>
    </source>
</evidence>
<comment type="caution">
    <text evidence="2">The sequence shown here is derived from an EMBL/GenBank/DDBJ whole genome shotgun (WGS) entry which is preliminary data.</text>
</comment>
<reference evidence="2 3" key="1">
    <citation type="journal article" date="2014" name="Nature">
        <title>An environmental bacterial taxon with a large and distinct metabolic repertoire.</title>
        <authorList>
            <person name="Wilson M.C."/>
            <person name="Mori T."/>
            <person name="Ruckert C."/>
            <person name="Uria A.R."/>
            <person name="Helf M.J."/>
            <person name="Takada K."/>
            <person name="Gernert C."/>
            <person name="Steffens U.A."/>
            <person name="Heycke N."/>
            <person name="Schmitt S."/>
            <person name="Rinke C."/>
            <person name="Helfrich E.J."/>
            <person name="Brachmann A.O."/>
            <person name="Gurgui C."/>
            <person name="Wakimoto T."/>
            <person name="Kracht M."/>
            <person name="Crusemann M."/>
            <person name="Hentschel U."/>
            <person name="Abe I."/>
            <person name="Matsunaga S."/>
            <person name="Kalinowski J."/>
            <person name="Takeyama H."/>
            <person name="Piel J."/>
        </authorList>
    </citation>
    <scope>NUCLEOTIDE SEQUENCE [LARGE SCALE GENOMIC DNA]</scope>
    <source>
        <strain evidence="3">TSY2</strain>
    </source>
</reference>
<keyword evidence="3" id="KW-1185">Reference proteome</keyword>
<dbReference type="HOGENOM" id="CLU_1975084_0_0_7"/>
<accession>W4LGS3</accession>
<organism evidence="2 3">
    <name type="scientific">Candidatus Entotheonella gemina</name>
    <dbReference type="NCBI Taxonomy" id="1429439"/>
    <lineage>
        <taxon>Bacteria</taxon>
        <taxon>Pseudomonadati</taxon>
        <taxon>Nitrospinota/Tectimicrobiota group</taxon>
        <taxon>Candidatus Tectimicrobiota</taxon>
        <taxon>Candidatus Entotheonellia</taxon>
        <taxon>Candidatus Entotheonellales</taxon>
        <taxon>Candidatus Entotheonellaceae</taxon>
        <taxon>Candidatus Entotheonella</taxon>
    </lineage>
</organism>
<gene>
    <name evidence="2" type="ORF">ETSY2_45045</name>
</gene>
<dbReference type="EMBL" id="AZHX01002089">
    <property type="protein sequence ID" value="ETW97202.1"/>
    <property type="molecule type" value="Genomic_DNA"/>
</dbReference>
<evidence type="ECO:0000256" key="1">
    <source>
        <dbReference type="SAM" id="MobiDB-lite"/>
    </source>
</evidence>
<sequence length="136" mass="15447">MSLVSRSPADTQLAELIEHFDQWRQSRTTRGEPIPEPLSEPAVSLTQVLPLSRVAKRLRLNRQDLKKRCGQRLKPQPPPPPAVPTPDFIEVKPEPAWVAAGMDIELERPDGTRLRIHYHEPQPPLAVVVQTFLESR</sequence>